<name>A0AAW6D8Y4_MEDGN</name>
<accession>A0AAW6D8Y4</accession>
<dbReference type="EMBL" id="JAQMLA010000006">
    <property type="protein sequence ID" value="MDB8685760.1"/>
    <property type="molecule type" value="Genomic_DNA"/>
</dbReference>
<evidence type="ECO:0000313" key="2">
    <source>
        <dbReference type="EMBL" id="MDB8685760.1"/>
    </source>
</evidence>
<keyword evidence="1" id="KW-0472">Membrane</keyword>
<dbReference type="AlphaFoldDB" id="A0AAW6D8Y4"/>
<dbReference type="RefSeq" id="WP_272107601.1">
    <property type="nucleotide sequence ID" value="NZ_DAWDPA010000004.1"/>
</dbReference>
<reference evidence="2" key="1">
    <citation type="submission" date="2023-01" db="EMBL/GenBank/DDBJ databases">
        <title>Human gut microbiome strain richness.</title>
        <authorList>
            <person name="Chen-Liaw A."/>
        </authorList>
    </citation>
    <scope>NUCLEOTIDE SEQUENCE</scope>
    <source>
        <strain evidence="2">RTP21484st1_H11_RTP21484_190118</strain>
    </source>
</reference>
<evidence type="ECO:0000313" key="3">
    <source>
        <dbReference type="Proteomes" id="UP001212160"/>
    </source>
</evidence>
<protein>
    <submittedName>
        <fullName evidence="2">Uncharacterized protein</fullName>
    </submittedName>
</protein>
<gene>
    <name evidence="2" type="ORF">PNW85_03585</name>
</gene>
<organism evidence="2 3">
    <name type="scientific">Mediterraneibacter gnavus</name>
    <name type="common">Ruminococcus gnavus</name>
    <dbReference type="NCBI Taxonomy" id="33038"/>
    <lineage>
        <taxon>Bacteria</taxon>
        <taxon>Bacillati</taxon>
        <taxon>Bacillota</taxon>
        <taxon>Clostridia</taxon>
        <taxon>Lachnospirales</taxon>
        <taxon>Lachnospiraceae</taxon>
        <taxon>Mediterraneibacter</taxon>
    </lineage>
</organism>
<evidence type="ECO:0000256" key="1">
    <source>
        <dbReference type="SAM" id="Phobius"/>
    </source>
</evidence>
<keyword evidence="1" id="KW-0812">Transmembrane</keyword>
<feature type="transmembrane region" description="Helical" evidence="1">
    <location>
        <begin position="6"/>
        <end position="26"/>
    </location>
</feature>
<keyword evidence="1" id="KW-1133">Transmembrane helix</keyword>
<sequence>MTDTVIVAIISLLGTLLGSFGGTQLIKYRIEQLEKKVEKHNSIVERTYILEEKVKVANHRIEDLERKGEE</sequence>
<dbReference type="Proteomes" id="UP001212160">
    <property type="component" value="Unassembled WGS sequence"/>
</dbReference>
<comment type="caution">
    <text evidence="2">The sequence shown here is derived from an EMBL/GenBank/DDBJ whole genome shotgun (WGS) entry which is preliminary data.</text>
</comment>
<proteinExistence type="predicted"/>